<dbReference type="RefSeq" id="WP_027842205.1">
    <property type="nucleotide sequence ID" value="NZ_LMTZ01000123.1"/>
</dbReference>
<organism evidence="2 4">
    <name type="scientific">Mastigocoleus testarum BC008</name>
    <dbReference type="NCBI Taxonomy" id="371196"/>
    <lineage>
        <taxon>Bacteria</taxon>
        <taxon>Bacillati</taxon>
        <taxon>Cyanobacteriota</taxon>
        <taxon>Cyanophyceae</taxon>
        <taxon>Nostocales</taxon>
        <taxon>Hapalosiphonaceae</taxon>
        <taxon>Mastigocoleus</taxon>
    </lineage>
</organism>
<sequence length="329" mass="37444">MVLVSVIIPVYNGEKTIQETIQSVLNQTIMDFELIIINSASTDSTLEIISQFKDPRIQTYSYPKANVAVNRNRGLKYASGEFISFIDADDLWTKDKLADHCKALQENPQAVVAYSWTDAIDENSIFLRRCSRAQWSGDVYSKLLLSEFIGSGSNVTIRTKVLRELGGFDGSLTNTQDTDMWLKLAAKYHFVAIPKVQILYRVLPFSMSSNVVGQEKSNLLVIEKAFARTQASSFQHLKRHRLANLYKYLIYKALDVPPLLANLNPITLKYLCLIIKYDPYILFKPIIYKAFLKIIIILIFPNNVSNNLLQKFPHLANTSTLLGYIKFNI</sequence>
<evidence type="ECO:0000313" key="4">
    <source>
        <dbReference type="Proteomes" id="UP000053372"/>
    </source>
</evidence>
<gene>
    <name evidence="2" type="ORF">BC008_16910</name>
    <name evidence="3" type="ORF">BC008_17195</name>
</gene>
<dbReference type="GO" id="GO:0016740">
    <property type="term" value="F:transferase activity"/>
    <property type="evidence" value="ECO:0007669"/>
    <property type="project" value="UniProtKB-KW"/>
</dbReference>
<dbReference type="EMBL" id="LMTZ01000123">
    <property type="protein sequence ID" value="KST64369.1"/>
    <property type="molecule type" value="Genomic_DNA"/>
</dbReference>
<feature type="domain" description="Glycosyltransferase 2-like prokaryotic type" evidence="1">
    <location>
        <begin position="5"/>
        <end position="252"/>
    </location>
</feature>
<dbReference type="EMBL" id="LMTZ01000124">
    <property type="protein sequence ID" value="KST64316.1"/>
    <property type="molecule type" value="Genomic_DNA"/>
</dbReference>
<dbReference type="CDD" id="cd00761">
    <property type="entry name" value="Glyco_tranf_GTA_type"/>
    <property type="match status" value="1"/>
</dbReference>
<protein>
    <submittedName>
        <fullName evidence="2">Glycosyl transferase family A</fullName>
    </submittedName>
</protein>
<dbReference type="Pfam" id="PF10111">
    <property type="entry name" value="Glyco_tranf_2_2"/>
    <property type="match status" value="1"/>
</dbReference>
<dbReference type="InterPro" id="IPR029044">
    <property type="entry name" value="Nucleotide-diphossugar_trans"/>
</dbReference>
<evidence type="ECO:0000313" key="2">
    <source>
        <dbReference type="EMBL" id="KST64316.1"/>
    </source>
</evidence>
<dbReference type="PANTHER" id="PTHR43685">
    <property type="entry name" value="GLYCOSYLTRANSFERASE"/>
    <property type="match status" value="1"/>
</dbReference>
<keyword evidence="4" id="KW-1185">Reference proteome</keyword>
<dbReference type="PANTHER" id="PTHR43685:SF2">
    <property type="entry name" value="GLYCOSYLTRANSFERASE 2-LIKE DOMAIN-CONTAINING PROTEIN"/>
    <property type="match status" value="1"/>
</dbReference>
<evidence type="ECO:0000259" key="1">
    <source>
        <dbReference type="Pfam" id="PF10111"/>
    </source>
</evidence>
<keyword evidence="2" id="KW-0808">Transferase</keyword>
<evidence type="ECO:0000313" key="3">
    <source>
        <dbReference type="EMBL" id="KST64369.1"/>
    </source>
</evidence>
<dbReference type="InterPro" id="IPR050834">
    <property type="entry name" value="Glycosyltransf_2"/>
</dbReference>
<proteinExistence type="predicted"/>
<dbReference type="Proteomes" id="UP000053372">
    <property type="component" value="Unassembled WGS sequence"/>
</dbReference>
<dbReference type="InterPro" id="IPR019290">
    <property type="entry name" value="GlycosylTrfase-like_prok"/>
</dbReference>
<dbReference type="OrthoDB" id="9812327at2"/>
<dbReference type="SUPFAM" id="SSF53448">
    <property type="entry name" value="Nucleotide-diphospho-sugar transferases"/>
    <property type="match status" value="1"/>
</dbReference>
<comment type="caution">
    <text evidence="2">The sequence shown here is derived from an EMBL/GenBank/DDBJ whole genome shotgun (WGS) entry which is preliminary data.</text>
</comment>
<accession>A0A0V7ZIV9</accession>
<dbReference type="AlphaFoldDB" id="A0A0V7ZIV9"/>
<dbReference type="Gene3D" id="3.90.550.10">
    <property type="entry name" value="Spore Coat Polysaccharide Biosynthesis Protein SpsA, Chain A"/>
    <property type="match status" value="1"/>
</dbReference>
<reference evidence="2 4" key="1">
    <citation type="journal article" date="2015" name="Genome Announc.">
        <title>Draft Genome of the Euendolithic (true boring) Cyanobacterium Mastigocoleus testarum strain BC008.</title>
        <authorList>
            <person name="Guida B.S."/>
            <person name="Garcia-Pichel F."/>
        </authorList>
    </citation>
    <scope>NUCLEOTIDE SEQUENCE [LARGE SCALE GENOMIC DNA]</scope>
    <source>
        <strain evidence="2 4">BC008</strain>
    </source>
</reference>
<name>A0A0V7ZIV9_9CYAN</name>